<accession>A0ABQ4YAM8</accession>
<keyword evidence="2" id="KW-1185">Reference proteome</keyword>
<organism evidence="1 2">
    <name type="scientific">Tanacetum coccineum</name>
    <dbReference type="NCBI Taxonomy" id="301880"/>
    <lineage>
        <taxon>Eukaryota</taxon>
        <taxon>Viridiplantae</taxon>
        <taxon>Streptophyta</taxon>
        <taxon>Embryophyta</taxon>
        <taxon>Tracheophyta</taxon>
        <taxon>Spermatophyta</taxon>
        <taxon>Magnoliopsida</taxon>
        <taxon>eudicotyledons</taxon>
        <taxon>Gunneridae</taxon>
        <taxon>Pentapetalae</taxon>
        <taxon>asterids</taxon>
        <taxon>campanulids</taxon>
        <taxon>Asterales</taxon>
        <taxon>Asteraceae</taxon>
        <taxon>Asteroideae</taxon>
        <taxon>Anthemideae</taxon>
        <taxon>Anthemidinae</taxon>
        <taxon>Tanacetum</taxon>
    </lineage>
</organism>
<proteinExistence type="predicted"/>
<dbReference type="Proteomes" id="UP001151760">
    <property type="component" value="Unassembled WGS sequence"/>
</dbReference>
<reference evidence="1" key="2">
    <citation type="submission" date="2022-01" db="EMBL/GenBank/DDBJ databases">
        <authorList>
            <person name="Yamashiro T."/>
            <person name="Shiraishi A."/>
            <person name="Satake H."/>
            <person name="Nakayama K."/>
        </authorList>
    </citation>
    <scope>NUCLEOTIDE SEQUENCE</scope>
</reference>
<sequence>MPMYYRWGYSSRVEFTLTVPEDDASESNSIVTEFSNDSLPDVVKVCSGTLTPVSGGDVYEGEVMVVAAGASSMTVVEEGESGGTLGVVGVVTSPKPIHPDCKLLISGPALLCLGAIELGPIPVLGCT</sequence>
<reference evidence="1" key="1">
    <citation type="journal article" date="2022" name="Int. J. Mol. Sci.">
        <title>Draft Genome of Tanacetum Coccineum: Genomic Comparison of Closely Related Tanacetum-Family Plants.</title>
        <authorList>
            <person name="Yamashiro T."/>
            <person name="Shiraishi A."/>
            <person name="Nakayama K."/>
            <person name="Satake H."/>
        </authorList>
    </citation>
    <scope>NUCLEOTIDE SEQUENCE</scope>
</reference>
<protein>
    <submittedName>
        <fullName evidence="1">Uncharacterized protein</fullName>
    </submittedName>
</protein>
<evidence type="ECO:0000313" key="2">
    <source>
        <dbReference type="Proteomes" id="UP001151760"/>
    </source>
</evidence>
<name>A0ABQ4YAM8_9ASTR</name>
<gene>
    <name evidence="1" type="ORF">Tco_0706788</name>
</gene>
<comment type="caution">
    <text evidence="1">The sequence shown here is derived from an EMBL/GenBank/DDBJ whole genome shotgun (WGS) entry which is preliminary data.</text>
</comment>
<dbReference type="EMBL" id="BQNB010010194">
    <property type="protein sequence ID" value="GJS73947.1"/>
    <property type="molecule type" value="Genomic_DNA"/>
</dbReference>
<evidence type="ECO:0000313" key="1">
    <source>
        <dbReference type="EMBL" id="GJS73947.1"/>
    </source>
</evidence>